<feature type="transmembrane region" description="Helical" evidence="1">
    <location>
        <begin position="118"/>
        <end position="135"/>
    </location>
</feature>
<evidence type="ECO:0000313" key="3">
    <source>
        <dbReference type="Proteomes" id="UP001500058"/>
    </source>
</evidence>
<sequence length="148" mass="14662">MSARTTTAPAARRPAGEGPAPDALLRTVLRVDGWSTALFGVVLLAGGGLLDGPLGLPLAWSVPFGVAMLGGAAALGLIAGYPRIPPRLSAAVVAGNALSCAALLILTFSGALPLTGPGTAFMLTGAAVVAVYAGLEYAGRRRLEDAGL</sequence>
<protein>
    <recommendedName>
        <fullName evidence="4">Integral membrane protein</fullName>
    </recommendedName>
</protein>
<feature type="transmembrane region" description="Helical" evidence="1">
    <location>
        <begin position="62"/>
        <end position="81"/>
    </location>
</feature>
<dbReference type="Proteomes" id="UP001500058">
    <property type="component" value="Unassembled WGS sequence"/>
</dbReference>
<accession>A0ABP5UPG2</accession>
<evidence type="ECO:0000313" key="2">
    <source>
        <dbReference type="EMBL" id="GAA2382616.1"/>
    </source>
</evidence>
<organism evidence="2 3">
    <name type="scientific">Streptomyces glaucosporus</name>
    <dbReference type="NCBI Taxonomy" id="284044"/>
    <lineage>
        <taxon>Bacteria</taxon>
        <taxon>Bacillati</taxon>
        <taxon>Actinomycetota</taxon>
        <taxon>Actinomycetes</taxon>
        <taxon>Kitasatosporales</taxon>
        <taxon>Streptomycetaceae</taxon>
        <taxon>Streptomyces</taxon>
    </lineage>
</organism>
<evidence type="ECO:0000256" key="1">
    <source>
        <dbReference type="SAM" id="Phobius"/>
    </source>
</evidence>
<evidence type="ECO:0008006" key="4">
    <source>
        <dbReference type="Google" id="ProtNLM"/>
    </source>
</evidence>
<dbReference type="RefSeq" id="WP_344628729.1">
    <property type="nucleotide sequence ID" value="NZ_BAAATJ010000001.1"/>
</dbReference>
<gene>
    <name evidence="2" type="ORF">GCM10010420_00690</name>
</gene>
<name>A0ABP5UPG2_9ACTN</name>
<comment type="caution">
    <text evidence="2">The sequence shown here is derived from an EMBL/GenBank/DDBJ whole genome shotgun (WGS) entry which is preliminary data.</text>
</comment>
<keyword evidence="1" id="KW-1133">Transmembrane helix</keyword>
<feature type="transmembrane region" description="Helical" evidence="1">
    <location>
        <begin position="31"/>
        <end position="50"/>
    </location>
</feature>
<reference evidence="3" key="1">
    <citation type="journal article" date="2019" name="Int. J. Syst. Evol. Microbiol.">
        <title>The Global Catalogue of Microorganisms (GCM) 10K type strain sequencing project: providing services to taxonomists for standard genome sequencing and annotation.</title>
        <authorList>
            <consortium name="The Broad Institute Genomics Platform"/>
            <consortium name="The Broad Institute Genome Sequencing Center for Infectious Disease"/>
            <person name="Wu L."/>
            <person name="Ma J."/>
        </authorList>
    </citation>
    <scope>NUCLEOTIDE SEQUENCE [LARGE SCALE GENOMIC DNA]</scope>
    <source>
        <strain evidence="3">JCM 6921</strain>
    </source>
</reference>
<dbReference type="EMBL" id="BAAATJ010000001">
    <property type="protein sequence ID" value="GAA2382616.1"/>
    <property type="molecule type" value="Genomic_DNA"/>
</dbReference>
<keyword evidence="1" id="KW-0472">Membrane</keyword>
<keyword evidence="3" id="KW-1185">Reference proteome</keyword>
<keyword evidence="1" id="KW-0812">Transmembrane</keyword>
<feature type="transmembrane region" description="Helical" evidence="1">
    <location>
        <begin position="88"/>
        <end position="112"/>
    </location>
</feature>
<proteinExistence type="predicted"/>